<accession>A0ACC0BYL8</accession>
<evidence type="ECO:0000313" key="2">
    <source>
        <dbReference type="Proteomes" id="UP001060085"/>
    </source>
</evidence>
<organism evidence="1 2">
    <name type="scientific">Catharanthus roseus</name>
    <name type="common">Madagascar periwinkle</name>
    <name type="synonym">Vinca rosea</name>
    <dbReference type="NCBI Taxonomy" id="4058"/>
    <lineage>
        <taxon>Eukaryota</taxon>
        <taxon>Viridiplantae</taxon>
        <taxon>Streptophyta</taxon>
        <taxon>Embryophyta</taxon>
        <taxon>Tracheophyta</taxon>
        <taxon>Spermatophyta</taxon>
        <taxon>Magnoliopsida</taxon>
        <taxon>eudicotyledons</taxon>
        <taxon>Gunneridae</taxon>
        <taxon>Pentapetalae</taxon>
        <taxon>asterids</taxon>
        <taxon>lamiids</taxon>
        <taxon>Gentianales</taxon>
        <taxon>Apocynaceae</taxon>
        <taxon>Rauvolfioideae</taxon>
        <taxon>Vinceae</taxon>
        <taxon>Catharanthinae</taxon>
        <taxon>Catharanthus</taxon>
    </lineage>
</organism>
<sequence length="179" mass="20246">MILAPINNLNSEQLEEVGSDFSFWDFETNPDKLGNRRENPFWKREDLEDAMLVLNDEVADVKQAKQGFKLEFNLLTCVKLLKGVEKIEEKAIDKNNRKKNEGRFLFLKLQTTDTPVAGASRTKEYMKKREHKEIDGEGGGLRCNQNGEGFGGGGGGEGGGLCFIIRMKKDMEKEELRSL</sequence>
<comment type="caution">
    <text evidence="1">The sequence shown here is derived from an EMBL/GenBank/DDBJ whole genome shotgun (WGS) entry which is preliminary data.</text>
</comment>
<keyword evidence="2" id="KW-1185">Reference proteome</keyword>
<protein>
    <submittedName>
        <fullName evidence="1">Uncharacterized protein</fullName>
    </submittedName>
</protein>
<dbReference type="EMBL" id="CM044702">
    <property type="protein sequence ID" value="KAI5677651.1"/>
    <property type="molecule type" value="Genomic_DNA"/>
</dbReference>
<proteinExistence type="predicted"/>
<name>A0ACC0BYL8_CATRO</name>
<gene>
    <name evidence="1" type="ORF">M9H77_08601</name>
</gene>
<evidence type="ECO:0000313" key="1">
    <source>
        <dbReference type="EMBL" id="KAI5677651.1"/>
    </source>
</evidence>
<reference evidence="2" key="1">
    <citation type="journal article" date="2023" name="Nat. Plants">
        <title>Single-cell RNA sequencing provides a high-resolution roadmap for understanding the multicellular compartmentation of specialized metabolism.</title>
        <authorList>
            <person name="Sun S."/>
            <person name="Shen X."/>
            <person name="Li Y."/>
            <person name="Li Y."/>
            <person name="Wang S."/>
            <person name="Li R."/>
            <person name="Zhang H."/>
            <person name="Shen G."/>
            <person name="Guo B."/>
            <person name="Wei J."/>
            <person name="Xu J."/>
            <person name="St-Pierre B."/>
            <person name="Chen S."/>
            <person name="Sun C."/>
        </authorList>
    </citation>
    <scope>NUCLEOTIDE SEQUENCE [LARGE SCALE GENOMIC DNA]</scope>
</reference>
<dbReference type="Proteomes" id="UP001060085">
    <property type="component" value="Linkage Group LG02"/>
</dbReference>